<dbReference type="VEuPathDB" id="FungiDB:SPPG_00406"/>
<accession>A0A0L0HUX5</accession>
<organism evidence="1 2">
    <name type="scientific">Spizellomyces punctatus (strain DAOM BR117)</name>
    <dbReference type="NCBI Taxonomy" id="645134"/>
    <lineage>
        <taxon>Eukaryota</taxon>
        <taxon>Fungi</taxon>
        <taxon>Fungi incertae sedis</taxon>
        <taxon>Chytridiomycota</taxon>
        <taxon>Chytridiomycota incertae sedis</taxon>
        <taxon>Chytridiomycetes</taxon>
        <taxon>Spizellomycetales</taxon>
        <taxon>Spizellomycetaceae</taxon>
        <taxon>Spizellomyces</taxon>
    </lineage>
</organism>
<dbReference type="Proteomes" id="UP000053201">
    <property type="component" value="Unassembled WGS sequence"/>
</dbReference>
<evidence type="ECO:0000313" key="1">
    <source>
        <dbReference type="EMBL" id="KND04695.1"/>
    </source>
</evidence>
<name>A0A0L0HUX5_SPIPD</name>
<proteinExistence type="predicted"/>
<evidence type="ECO:0000313" key="2">
    <source>
        <dbReference type="Proteomes" id="UP000053201"/>
    </source>
</evidence>
<dbReference type="OrthoDB" id="2161673at2759"/>
<protein>
    <submittedName>
        <fullName evidence="1">Uncharacterized protein</fullName>
    </submittedName>
</protein>
<gene>
    <name evidence="1" type="ORF">SPPG_00406</name>
</gene>
<dbReference type="AlphaFoldDB" id="A0A0L0HUX5"/>
<reference evidence="1 2" key="1">
    <citation type="submission" date="2009-08" db="EMBL/GenBank/DDBJ databases">
        <title>The Genome Sequence of Spizellomyces punctatus strain DAOM BR117.</title>
        <authorList>
            <consortium name="The Broad Institute Genome Sequencing Platform"/>
            <person name="Russ C."/>
            <person name="Cuomo C."/>
            <person name="Shea T."/>
            <person name="Young S.K."/>
            <person name="Zeng Q."/>
            <person name="Koehrsen M."/>
            <person name="Haas B."/>
            <person name="Borodovsky M."/>
            <person name="Guigo R."/>
            <person name="Alvarado L."/>
            <person name="Berlin A."/>
            <person name="Bochicchio J."/>
            <person name="Borenstein D."/>
            <person name="Chapman S."/>
            <person name="Chen Z."/>
            <person name="Engels R."/>
            <person name="Freedman E."/>
            <person name="Gellesch M."/>
            <person name="Goldberg J."/>
            <person name="Griggs A."/>
            <person name="Gujja S."/>
            <person name="Heiman D."/>
            <person name="Hepburn T."/>
            <person name="Howarth C."/>
            <person name="Jen D."/>
            <person name="Larson L."/>
            <person name="Lewis B."/>
            <person name="Mehta T."/>
            <person name="Park D."/>
            <person name="Pearson M."/>
            <person name="Roberts A."/>
            <person name="Saif S."/>
            <person name="Shenoy N."/>
            <person name="Sisk P."/>
            <person name="Stolte C."/>
            <person name="Sykes S."/>
            <person name="Thomson T."/>
            <person name="Walk T."/>
            <person name="White J."/>
            <person name="Yandava C."/>
            <person name="Burger G."/>
            <person name="Gray M.W."/>
            <person name="Holland P.W.H."/>
            <person name="King N."/>
            <person name="Lang F.B.F."/>
            <person name="Roger A.J."/>
            <person name="Ruiz-Trillo I."/>
            <person name="Lander E."/>
            <person name="Nusbaum C."/>
        </authorList>
    </citation>
    <scope>NUCLEOTIDE SEQUENCE [LARGE SCALE GENOMIC DNA]</scope>
    <source>
        <strain evidence="1 2">DAOM BR117</strain>
    </source>
</reference>
<keyword evidence="2" id="KW-1185">Reference proteome</keyword>
<dbReference type="RefSeq" id="XP_016612734.1">
    <property type="nucleotide sequence ID" value="XM_016748734.1"/>
</dbReference>
<dbReference type="GeneID" id="27684135"/>
<dbReference type="InParanoid" id="A0A0L0HUX5"/>
<dbReference type="EMBL" id="KQ257450">
    <property type="protein sequence ID" value="KND04695.1"/>
    <property type="molecule type" value="Genomic_DNA"/>
</dbReference>
<sequence>MKRDTTRPTPMRRGTAYEIIFIDQKKVKGRGKARSRSVDSQERALIRPLSPHPDAVRLRSWVVMPSPSLESRGPVPIFHLRRHRGRHCPYGLRPPTERRGRSAEVENDSLALIPSSSALPERGRGRWPGPRLTVPERLYVRSIHANCPKVWESGVEPSIQEEDQSSKDAAEMDGFGRDLSVLLERAMTLDEGPPATVQAMPYIT</sequence>